<dbReference type="AlphaFoldDB" id="A0A192ZJE2"/>
<sequence length="331" mass="37054">MQSLLLGLRVAQSSVCSHMLNAFSRTLSRVCDCHFSPKPCSPLVSPKWVESHMKKSEEAVRLIDASWYMPFMERDAKQEFLRRRIPGAVFFDIDTVAETSTGLPHMLPKKEIFEAEMRRIGVRNDDHVVVYDGAGQFSSARLYYTFLVFGHCYVSILDGGFPKWEKDGCTTDRNALQHLDDAIQLPKSVYSVSGVKEEHVWTLSQVMQHLNDPAVQVVDARSNERFCGRVDEPRPECARGSIPGSFNVPFDQVLGSDGTFLRPKDIRRAFLKAGINVDAEKLVFSCGSGVTASILFAAAERMGIPRSRLAVYDGSWAEWGSIDDTPKQVLL</sequence>
<dbReference type="SUPFAM" id="SSF52821">
    <property type="entry name" value="Rhodanese/Cell cycle control phosphatase"/>
    <property type="match status" value="2"/>
</dbReference>
<proteinExistence type="evidence at transcript level"/>
<dbReference type="PANTHER" id="PTHR11364">
    <property type="entry name" value="THIOSULFATE SULFERTANSFERASE"/>
    <property type="match status" value="1"/>
</dbReference>
<dbReference type="GO" id="GO:0004792">
    <property type="term" value="F:thiosulfate-cyanide sulfurtransferase activity"/>
    <property type="evidence" value="ECO:0007669"/>
    <property type="project" value="TreeGrafter"/>
</dbReference>
<evidence type="ECO:0000256" key="1">
    <source>
        <dbReference type="ARBA" id="ARBA00022679"/>
    </source>
</evidence>
<dbReference type="Gene3D" id="3.40.250.10">
    <property type="entry name" value="Rhodanese-like domain"/>
    <property type="match status" value="2"/>
</dbReference>
<dbReference type="PROSITE" id="PS50206">
    <property type="entry name" value="RHODANESE_3"/>
    <property type="match status" value="2"/>
</dbReference>
<keyword evidence="2" id="KW-0677">Repeat</keyword>
<dbReference type="InterPro" id="IPR036873">
    <property type="entry name" value="Rhodanese-like_dom_sf"/>
</dbReference>
<dbReference type="PANTHER" id="PTHR11364:SF27">
    <property type="entry name" value="SULFURTRANSFERASE"/>
    <property type="match status" value="1"/>
</dbReference>
<organism evidence="4">
    <name type="scientific">Stygiella incarcerata</name>
    <dbReference type="NCBI Taxonomy" id="1712417"/>
    <lineage>
        <taxon>Eukaryota</taxon>
        <taxon>Discoba</taxon>
        <taxon>Jakobida</taxon>
        <taxon>Andalucina</taxon>
        <taxon>Stygiellidae</taxon>
        <taxon>Stygiella</taxon>
    </lineage>
</organism>
<dbReference type="InterPro" id="IPR045078">
    <property type="entry name" value="TST/MPST-like"/>
</dbReference>
<dbReference type="EMBL" id="KT984611">
    <property type="protein sequence ID" value="ANM86831.1"/>
    <property type="molecule type" value="mRNA"/>
</dbReference>
<dbReference type="GO" id="GO:0005739">
    <property type="term" value="C:mitochondrion"/>
    <property type="evidence" value="ECO:0007669"/>
    <property type="project" value="TreeGrafter"/>
</dbReference>
<dbReference type="Pfam" id="PF00581">
    <property type="entry name" value="Rhodanese"/>
    <property type="match status" value="2"/>
</dbReference>
<gene>
    <name evidence="4" type="primary">3MST</name>
</gene>
<evidence type="ECO:0000259" key="3">
    <source>
        <dbReference type="PROSITE" id="PS50206"/>
    </source>
</evidence>
<feature type="domain" description="Rhodanese" evidence="3">
    <location>
        <begin position="211"/>
        <end position="328"/>
    </location>
</feature>
<keyword evidence="4" id="KW-0670">Pyruvate</keyword>
<name>A0A192ZJE2_9EUKA</name>
<dbReference type="CDD" id="cd01449">
    <property type="entry name" value="TST_Repeat_2"/>
    <property type="match status" value="1"/>
</dbReference>
<keyword evidence="1 4" id="KW-0808">Transferase</keyword>
<dbReference type="InterPro" id="IPR001763">
    <property type="entry name" value="Rhodanese-like_dom"/>
</dbReference>
<dbReference type="CDD" id="cd01448">
    <property type="entry name" value="TST_Repeat_1"/>
    <property type="match status" value="1"/>
</dbReference>
<accession>A0A192ZJE2</accession>
<protein>
    <submittedName>
        <fullName evidence="4">3-mercaptopyruvate sulfurtransferase</fullName>
    </submittedName>
</protein>
<evidence type="ECO:0000256" key="2">
    <source>
        <dbReference type="ARBA" id="ARBA00022737"/>
    </source>
</evidence>
<dbReference type="SMART" id="SM00450">
    <property type="entry name" value="RHOD"/>
    <property type="match status" value="2"/>
</dbReference>
<feature type="domain" description="Rhodanese" evidence="3">
    <location>
        <begin position="56"/>
        <end position="173"/>
    </location>
</feature>
<reference evidence="4" key="1">
    <citation type="journal article" date="2016" name="Mol. Biol. Evol.">
        <title>Novel hydrogenosomes in the microaerophilic jakobid Stygiella incarcerata.</title>
        <authorList>
            <person name="Leger M.M."/>
            <person name="Eme L."/>
            <person name="Hug L.A."/>
            <person name="Roger A.J."/>
        </authorList>
    </citation>
    <scope>NUCLEOTIDE SEQUENCE</scope>
</reference>
<evidence type="ECO:0000313" key="4">
    <source>
        <dbReference type="EMBL" id="ANM86831.1"/>
    </source>
</evidence>